<dbReference type="RefSeq" id="WP_281043020.1">
    <property type="nucleotide sequence ID" value="NZ_JARYGZ010000001.1"/>
</dbReference>
<sequence length="1543" mass="151387">MLLLAPAASANVNPAYQLSAPNFSLPTRKAAALPLDLTIHTAEAARSAASPTVKSTAIDLASVGPVVTGTNSPASKVEQFLLLGNSNDTLLSKAEAGIPSLLSPSEAARAVGPQDLTVRPVLRAAATPAASGDVSVTYGDVATSGDYAPGISISSPGGLTIAAGTVTTSGNSSDGIDASAAGSLSIDVAGISTTGNNSTGIYATAGGDISITAGSISDSGTLAKGIHAVSYNGDISIDVGSVSTVAPAATTGIYALGHDVSITAGSVSAFETNRFPALGIYAGGIGADADVNVTVNDYVYAHGARAQGVVVNSGGTAEVTNNGYIGVVEFPGEKSNGGAINVYAGSDITITNNGTVSSGVNGIVAHSTSGNITISSDGKVDAYQNGIYASTISYVPDGGYTQNGNYYATFKRVAGGSVTIDANQVSGGSGIGRAIFAAGSSVDITISGGVSSPGYDDAVDALGYAGGVSIHNEGAISAANGFGIDAQAYGDVTIDGTGSVDAPKVAIGALSIGGSVSITQGDITGSVNAEADVSPTGSFLGDPTKSVSVDVNSVTTSATQDSAIVALNHNYYGSVSIKAGNVKTYGDYSAAIVAIAPLGTADVTADSVSTKGLGATAIAVYSAANVGIDVGSVTTANNNASGIEVIGVTGLTGGKVNVEAGSVTTAGNDAAGLVLESDSDTTVNVGSITTAGTGALGLYASAIGDATLDITAGTVATTGDHASGVLAFGKGGAIDVSSGTITTSGTNSAGIVTLSYGGPVSIQANAITTSGGGAIGIVDYAFGASTDVTAGSVATSGIKAAGMIVEGDTGVTINADTVTTSGDNANGIVARSGGLNSYGVGYSGNANITAGNVTVSGSLSAGIDVATAGSDGAAASDIAVKAGTVTASGDFDVGIVSNNNYGSTTIDASTVTALGRRGVGIYATASGNVAITAQNIAASAGDILVRTNAGQFGDGSVSIDLTGKIASAGQTEDLFPDAAVAVINQSGTTAVNVSSTGSVTAAGDAIQVQNGGGAVKITNAGTIQGGSGYAVDVSGVVSYVSPDPTPIVTGTPATEIDNQGKLIGAVRLSGGDDLLTNSGTWAVAKDSDFSGGNDLVVNSGTLLVNAGTTPGNVSMLGLDAFQNTGGLVDLRNGVAGDTLTLPGTYVGSNGARLGLDVGANGVADKLIVGGAATGSTTILINGSAANATLLSKSVTLVQAGAGTSATAFSIAGNDVGFVRYGLGFDGGTNSFQLTATAGSAVNRLAKATQAAQSIWQQSADAWSTHMAELRDGGDTGQRVWGQAYGKVDTLHQHAGGDNVGYRQDYYGFQTGVDLAGKQSEDGKAVIFGVTGGYLSSDVNFRAGAERLRFDTENLGGYASFRTGPFFANLLGQYDHYRINAHNGDEQWSDSFNGNGYGAQGEVGARFGGDGLFAEPVASLIWQKTDLGTLHALGQSIDFDNGSALTGKLGLRIGGTFDMGKGGKAVFYARAAWVHGFHGDGSALLESGGASDGVTTAKLRDHGEGSIGVNLLTTGRLSGFIEGDADAGNSYKGGGGRVGIRFKL</sequence>
<comment type="caution">
    <text evidence="2">The sequence shown here is derived from an EMBL/GenBank/DDBJ whole genome shotgun (WGS) entry which is preliminary data.</text>
</comment>
<dbReference type="InterPro" id="IPR012332">
    <property type="entry name" value="Autotransporter_pectin_lyase_C"/>
</dbReference>
<name>A0ABT6MY00_9SPHN</name>
<accession>A0ABT6MY00</accession>
<reference evidence="2" key="1">
    <citation type="submission" date="2023-04" db="EMBL/GenBank/DDBJ databases">
        <title>Sphingomonas sp. MAHUQ-71 isolated from rice field.</title>
        <authorList>
            <person name="Huq M.A."/>
        </authorList>
    </citation>
    <scope>NUCLEOTIDE SEQUENCE</scope>
    <source>
        <strain evidence="2">MAHUQ-71</strain>
    </source>
</reference>
<dbReference type="SUPFAM" id="SSF103515">
    <property type="entry name" value="Autotransporter"/>
    <property type="match status" value="1"/>
</dbReference>
<dbReference type="InterPro" id="IPR006315">
    <property type="entry name" value="OM_autotransptr_brl_dom"/>
</dbReference>
<dbReference type="Proteomes" id="UP001160625">
    <property type="component" value="Unassembled WGS sequence"/>
</dbReference>
<keyword evidence="3" id="KW-1185">Reference proteome</keyword>
<dbReference type="EMBL" id="JARYGZ010000001">
    <property type="protein sequence ID" value="MDH7637678.1"/>
    <property type="molecule type" value="Genomic_DNA"/>
</dbReference>
<evidence type="ECO:0000313" key="3">
    <source>
        <dbReference type="Proteomes" id="UP001160625"/>
    </source>
</evidence>
<dbReference type="SMART" id="SM00869">
    <property type="entry name" value="Autotransporter"/>
    <property type="match status" value="1"/>
</dbReference>
<dbReference type="PROSITE" id="PS51208">
    <property type="entry name" value="AUTOTRANSPORTER"/>
    <property type="match status" value="1"/>
</dbReference>
<evidence type="ECO:0000259" key="1">
    <source>
        <dbReference type="PROSITE" id="PS51208"/>
    </source>
</evidence>
<gene>
    <name evidence="2" type="ORF">QGN17_02945</name>
</gene>
<dbReference type="SMART" id="SM00710">
    <property type="entry name" value="PbH1"/>
    <property type="match status" value="9"/>
</dbReference>
<evidence type="ECO:0000313" key="2">
    <source>
        <dbReference type="EMBL" id="MDH7637678.1"/>
    </source>
</evidence>
<dbReference type="NCBIfam" id="TIGR01414">
    <property type="entry name" value="autotrans_barl"/>
    <property type="match status" value="1"/>
</dbReference>
<organism evidence="2 3">
    <name type="scientific">Sphingomonas oryzagri</name>
    <dbReference type="NCBI Taxonomy" id="3042314"/>
    <lineage>
        <taxon>Bacteria</taxon>
        <taxon>Pseudomonadati</taxon>
        <taxon>Pseudomonadota</taxon>
        <taxon>Alphaproteobacteria</taxon>
        <taxon>Sphingomonadales</taxon>
        <taxon>Sphingomonadaceae</taxon>
        <taxon>Sphingomonas</taxon>
    </lineage>
</organism>
<dbReference type="InterPro" id="IPR006626">
    <property type="entry name" value="PbH1"/>
</dbReference>
<proteinExistence type="predicted"/>
<protein>
    <submittedName>
        <fullName evidence="2">Autotransporter outer membrane beta-barrel domain-containing protein</fullName>
    </submittedName>
</protein>
<dbReference type="Gene3D" id="2.40.128.130">
    <property type="entry name" value="Autotransporter beta-domain"/>
    <property type="match status" value="1"/>
</dbReference>
<dbReference type="InterPro" id="IPR005546">
    <property type="entry name" value="Autotransporte_beta"/>
</dbReference>
<dbReference type="Gene3D" id="2.160.20.20">
    <property type="match status" value="2"/>
</dbReference>
<dbReference type="Pfam" id="PF03797">
    <property type="entry name" value="Autotransporter"/>
    <property type="match status" value="1"/>
</dbReference>
<feature type="domain" description="Autotransporter" evidence="1">
    <location>
        <begin position="1272"/>
        <end position="1543"/>
    </location>
</feature>
<dbReference type="InterPro" id="IPR036709">
    <property type="entry name" value="Autotransporte_beta_dom_sf"/>
</dbReference>